<dbReference type="STRING" id="1745343.A0A2J6PRR4"/>
<dbReference type="PANTHER" id="PTHR24148">
    <property type="entry name" value="ANKYRIN REPEAT DOMAIN-CONTAINING PROTEIN 39 HOMOLOG-RELATED"/>
    <property type="match status" value="1"/>
</dbReference>
<organism evidence="2 3">
    <name type="scientific">Hyaloscypha hepaticicola</name>
    <dbReference type="NCBI Taxonomy" id="2082293"/>
    <lineage>
        <taxon>Eukaryota</taxon>
        <taxon>Fungi</taxon>
        <taxon>Dikarya</taxon>
        <taxon>Ascomycota</taxon>
        <taxon>Pezizomycotina</taxon>
        <taxon>Leotiomycetes</taxon>
        <taxon>Helotiales</taxon>
        <taxon>Hyaloscyphaceae</taxon>
        <taxon>Hyaloscypha</taxon>
    </lineage>
</organism>
<feature type="domain" description="Heterokaryon incompatibility" evidence="1">
    <location>
        <begin position="97"/>
        <end position="207"/>
    </location>
</feature>
<dbReference type="PANTHER" id="PTHR24148:SF73">
    <property type="entry name" value="HET DOMAIN PROTEIN (AFU_ORTHOLOGUE AFUA_8G01020)"/>
    <property type="match status" value="1"/>
</dbReference>
<gene>
    <name evidence="2" type="ORF">NA56DRAFT_580067</name>
</gene>
<name>A0A2J6PRR4_9HELO</name>
<dbReference type="InterPro" id="IPR010730">
    <property type="entry name" value="HET"/>
</dbReference>
<dbReference type="Proteomes" id="UP000235672">
    <property type="component" value="Unassembled WGS sequence"/>
</dbReference>
<evidence type="ECO:0000259" key="1">
    <source>
        <dbReference type="Pfam" id="PF06985"/>
    </source>
</evidence>
<keyword evidence="3" id="KW-1185">Reference proteome</keyword>
<dbReference type="Pfam" id="PF06985">
    <property type="entry name" value="HET"/>
    <property type="match status" value="1"/>
</dbReference>
<sequence>MNRPALNQFRIRDFSSSVGSALTASTQAQDSNQAKSFRLLCLDDLTLRQFDIGSSPPYIAISHAWSERLFDDIPGFDSSLGGRAIRKAFSEKFPATNHYWVDNFCILQDNENDKFEQIPLMGEIYRGADAVLIIHACELGLTQDELDEALSGFDAAFELRKIGTYRRDEKWRYWRKGDGYTKIVRAMKALAKFAQSDWSSRVWTLQEFIFARTIVWIGSELIPLTCEEYFFCSIPGLCVYLNLGIASAPPGSEFDRLVKEFLGMANMRAPGFEPTRIMEITSIRKASLRVDEIYGAMALSGVQITPLQNETIEQAWLRWCEAAVARGHIRWLMLPPIGSSVLYSTQGNCLFPCARMRGSASACAIVGTVVPYGPPSISAGTVTLAAKYAGNCTILRRLGSLHQYGGKFYAIISLALFSKGDWSLAVHIAESFSSGVFSRKQLNAIAKVLVNNYEPALGFIRENENKPEPGQFTLLISAQWEREASSAFENLLNSTVIPMFTGAVAYLALLESEELQLSLPVALALDDRVPTGPLVAFDVNARISRGTILLIAEIGSEDLQRELYDPDFGPEDFFYHKVGITLPVQERFGTPLESINIGGPRCPVCQTIDEVA</sequence>
<dbReference type="AlphaFoldDB" id="A0A2J6PRR4"/>
<accession>A0A2J6PRR4</accession>
<protein>
    <recommendedName>
        <fullName evidence="1">Heterokaryon incompatibility domain-containing protein</fullName>
    </recommendedName>
</protein>
<proteinExistence type="predicted"/>
<reference evidence="2 3" key="1">
    <citation type="submission" date="2016-05" db="EMBL/GenBank/DDBJ databases">
        <title>A degradative enzymes factory behind the ericoid mycorrhizal symbiosis.</title>
        <authorList>
            <consortium name="DOE Joint Genome Institute"/>
            <person name="Martino E."/>
            <person name="Morin E."/>
            <person name="Grelet G."/>
            <person name="Kuo A."/>
            <person name="Kohler A."/>
            <person name="Daghino S."/>
            <person name="Barry K."/>
            <person name="Choi C."/>
            <person name="Cichocki N."/>
            <person name="Clum A."/>
            <person name="Copeland A."/>
            <person name="Hainaut M."/>
            <person name="Haridas S."/>
            <person name="Labutti K."/>
            <person name="Lindquist E."/>
            <person name="Lipzen A."/>
            <person name="Khouja H.-R."/>
            <person name="Murat C."/>
            <person name="Ohm R."/>
            <person name="Olson A."/>
            <person name="Spatafora J."/>
            <person name="Veneault-Fourrey C."/>
            <person name="Henrissat B."/>
            <person name="Grigoriev I."/>
            <person name="Martin F."/>
            <person name="Perotto S."/>
        </authorList>
    </citation>
    <scope>NUCLEOTIDE SEQUENCE [LARGE SCALE GENOMIC DNA]</scope>
    <source>
        <strain evidence="2 3">UAMH 7357</strain>
    </source>
</reference>
<evidence type="ECO:0000313" key="2">
    <source>
        <dbReference type="EMBL" id="PMD16702.1"/>
    </source>
</evidence>
<dbReference type="EMBL" id="KZ613504">
    <property type="protein sequence ID" value="PMD16702.1"/>
    <property type="molecule type" value="Genomic_DNA"/>
</dbReference>
<evidence type="ECO:0000313" key="3">
    <source>
        <dbReference type="Proteomes" id="UP000235672"/>
    </source>
</evidence>
<dbReference type="InterPro" id="IPR052895">
    <property type="entry name" value="HetReg/Transcr_Mod"/>
</dbReference>
<dbReference type="OrthoDB" id="2157530at2759"/>